<evidence type="ECO:0000313" key="5">
    <source>
        <dbReference type="Proteomes" id="UP001597532"/>
    </source>
</evidence>
<dbReference type="PANTHER" id="PTHR43772:SF2">
    <property type="entry name" value="PUTATIVE (AFU_ORTHOLOGUE AFUA_2G04480)-RELATED"/>
    <property type="match status" value="1"/>
</dbReference>
<dbReference type="RefSeq" id="WP_251806745.1">
    <property type="nucleotide sequence ID" value="NZ_CP166679.1"/>
</dbReference>
<protein>
    <recommendedName>
        <fullName evidence="3">Glucosamine inositolphosphorylceramide transferase 1 N-terminal domain-containing protein</fullName>
    </recommendedName>
</protein>
<dbReference type="Pfam" id="PF24793">
    <property type="entry name" value="GINT1_N"/>
    <property type="match status" value="1"/>
</dbReference>
<evidence type="ECO:0000313" key="4">
    <source>
        <dbReference type="EMBL" id="MFD2790550.1"/>
    </source>
</evidence>
<evidence type="ECO:0000256" key="2">
    <source>
        <dbReference type="ARBA" id="ARBA00023277"/>
    </source>
</evidence>
<dbReference type="InterPro" id="IPR052176">
    <property type="entry name" value="Glycosyl_Hydrlase_43_Enz"/>
</dbReference>
<accession>A0ABW5VJQ2</accession>
<comment type="caution">
    <text evidence="4">The sequence shown here is derived from an EMBL/GenBank/DDBJ whole genome shotgun (WGS) entry which is preliminary data.</text>
</comment>
<proteinExistence type="predicted"/>
<dbReference type="SUPFAM" id="SSF75005">
    <property type="entry name" value="Arabinanase/levansucrase/invertase"/>
    <property type="match status" value="1"/>
</dbReference>
<evidence type="ECO:0000256" key="1">
    <source>
        <dbReference type="ARBA" id="ARBA00022651"/>
    </source>
</evidence>
<dbReference type="Proteomes" id="UP001597532">
    <property type="component" value="Unassembled WGS sequence"/>
</dbReference>
<sequence length="545" mass="64612">MKLEKLRIGLIVDDFKVYNWIFEVISQISNSNDFNLKLVILTNEIPKNKKKNLLFQKFMKYDQQKYSLNQDAFEIKSLLDIKEISNVESIKLTIKDDEFIPSELNKYTVPELDILLKFDSSSFIQQFVKFTNYGVWTYYFGEHNGLQPILYGVQEFLENKNVTKITLSAWINRIEPKEVILFNSYSKTDKNSLHRSLNNSLWKTVSFIPRNLKELYQLGPSEFYSKKNQMNSAPIIFYDKPYKIPNTLNLCNSILHHISRKIELKITDHFNFHQWIVLFRLNKNTDISTTLFEFKRITPPKDRFWADPFVVYKDNTYYIFIEELKYDKNKGTIVLIEMNEKGEYKEPKPILEKDYHLSYPFIIEDSGKYYMIPETKENKTVEIYECENFPLKWTFKEILFNNIEAVDSTILKHNGKYWLFTNIKENSGTFTSDDELFLFYSNSLINGDWIPHPQNPIVSDVRYARPAGKIIQREGRLYRPAQNCSKHYGYGIHMLEITILNEESYHEIKINEILPNWEEDLISTHTINNEANITVIDAKIKRSNL</sequence>
<dbReference type="PANTHER" id="PTHR43772">
    <property type="entry name" value="ENDO-1,4-BETA-XYLANASE"/>
    <property type="match status" value="1"/>
</dbReference>
<evidence type="ECO:0000259" key="3">
    <source>
        <dbReference type="Pfam" id="PF24793"/>
    </source>
</evidence>
<dbReference type="InterPro" id="IPR056442">
    <property type="entry name" value="GINT1_N"/>
</dbReference>
<keyword evidence="2" id="KW-0119">Carbohydrate metabolism</keyword>
<organism evidence="4 5">
    <name type="scientific">Arenibacter antarcticus</name>
    <dbReference type="NCBI Taxonomy" id="2040469"/>
    <lineage>
        <taxon>Bacteria</taxon>
        <taxon>Pseudomonadati</taxon>
        <taxon>Bacteroidota</taxon>
        <taxon>Flavobacteriia</taxon>
        <taxon>Flavobacteriales</taxon>
        <taxon>Flavobacteriaceae</taxon>
        <taxon>Arenibacter</taxon>
    </lineage>
</organism>
<gene>
    <name evidence="4" type="ORF">ACFS1K_12325</name>
</gene>
<name>A0ABW5VJQ2_9FLAO</name>
<feature type="domain" description="Glucosamine inositolphosphorylceramide transferase 1 N-terminal" evidence="3">
    <location>
        <begin position="303"/>
        <end position="512"/>
    </location>
</feature>
<dbReference type="EMBL" id="JBHUOK010000030">
    <property type="protein sequence ID" value="MFD2790550.1"/>
    <property type="molecule type" value="Genomic_DNA"/>
</dbReference>
<keyword evidence="5" id="KW-1185">Reference proteome</keyword>
<keyword evidence="1" id="KW-0624">Polysaccharide degradation</keyword>
<reference evidence="5" key="1">
    <citation type="journal article" date="2019" name="Int. J. Syst. Evol. Microbiol.">
        <title>The Global Catalogue of Microorganisms (GCM) 10K type strain sequencing project: providing services to taxonomists for standard genome sequencing and annotation.</title>
        <authorList>
            <consortium name="The Broad Institute Genomics Platform"/>
            <consortium name="The Broad Institute Genome Sequencing Center for Infectious Disease"/>
            <person name="Wu L."/>
            <person name="Ma J."/>
        </authorList>
    </citation>
    <scope>NUCLEOTIDE SEQUENCE [LARGE SCALE GENOMIC DNA]</scope>
    <source>
        <strain evidence="5">KCTC 52924</strain>
    </source>
</reference>
<keyword evidence="1" id="KW-0858">Xylan degradation</keyword>
<dbReference type="Gene3D" id="2.115.10.20">
    <property type="entry name" value="Glycosyl hydrolase domain, family 43"/>
    <property type="match status" value="1"/>
</dbReference>
<dbReference type="InterPro" id="IPR023296">
    <property type="entry name" value="Glyco_hydro_beta-prop_sf"/>
</dbReference>